<proteinExistence type="predicted"/>
<feature type="transmembrane region" description="Helical" evidence="1">
    <location>
        <begin position="152"/>
        <end position="172"/>
    </location>
</feature>
<evidence type="ECO:0008006" key="4">
    <source>
        <dbReference type="Google" id="ProtNLM"/>
    </source>
</evidence>
<accession>A0ABT1SCF1</accession>
<comment type="caution">
    <text evidence="2">The sequence shown here is derived from an EMBL/GenBank/DDBJ whole genome shotgun (WGS) entry which is preliminary data.</text>
</comment>
<keyword evidence="3" id="KW-1185">Reference proteome</keyword>
<keyword evidence="1" id="KW-0812">Transmembrane</keyword>
<name>A0ABT1SCF1_9FIRM</name>
<reference evidence="2 3" key="1">
    <citation type="submission" date="2022-06" db="EMBL/GenBank/DDBJ databases">
        <title>Isolation of gut microbiota from human fecal samples.</title>
        <authorList>
            <person name="Pamer E.G."/>
            <person name="Barat B."/>
            <person name="Waligurski E."/>
            <person name="Medina S."/>
            <person name="Paddock L."/>
            <person name="Mostad J."/>
        </authorList>
    </citation>
    <scope>NUCLEOTIDE SEQUENCE [LARGE SCALE GENOMIC DNA]</scope>
    <source>
        <strain evidence="2 3">DFI.7.95</strain>
    </source>
</reference>
<feature type="transmembrane region" description="Helical" evidence="1">
    <location>
        <begin position="200"/>
        <end position="218"/>
    </location>
</feature>
<dbReference type="Proteomes" id="UP001524478">
    <property type="component" value="Unassembled WGS sequence"/>
</dbReference>
<evidence type="ECO:0000313" key="3">
    <source>
        <dbReference type="Proteomes" id="UP001524478"/>
    </source>
</evidence>
<evidence type="ECO:0000313" key="2">
    <source>
        <dbReference type="EMBL" id="MCQ4924159.1"/>
    </source>
</evidence>
<dbReference type="EMBL" id="JANGAC010000010">
    <property type="protein sequence ID" value="MCQ4924159.1"/>
    <property type="molecule type" value="Genomic_DNA"/>
</dbReference>
<keyword evidence="1" id="KW-0472">Membrane</keyword>
<feature type="transmembrane region" description="Helical" evidence="1">
    <location>
        <begin position="53"/>
        <end position="69"/>
    </location>
</feature>
<dbReference type="RefSeq" id="WP_216555080.1">
    <property type="nucleotide sequence ID" value="NZ_JAHLOH010000013.1"/>
</dbReference>
<feature type="transmembrane region" description="Helical" evidence="1">
    <location>
        <begin position="23"/>
        <end position="41"/>
    </location>
</feature>
<keyword evidence="1" id="KW-1133">Transmembrane helix</keyword>
<feature type="transmembrane region" description="Helical" evidence="1">
    <location>
        <begin position="75"/>
        <end position="97"/>
    </location>
</feature>
<feature type="transmembrane region" description="Helical" evidence="1">
    <location>
        <begin position="118"/>
        <end position="140"/>
    </location>
</feature>
<organism evidence="2 3">
    <name type="scientific">Tissierella carlieri</name>
    <dbReference type="NCBI Taxonomy" id="689904"/>
    <lineage>
        <taxon>Bacteria</taxon>
        <taxon>Bacillati</taxon>
        <taxon>Bacillota</taxon>
        <taxon>Tissierellia</taxon>
        <taxon>Tissierellales</taxon>
        <taxon>Tissierellaceae</taxon>
        <taxon>Tissierella</taxon>
    </lineage>
</organism>
<protein>
    <recommendedName>
        <fullName evidence="4">Small-conductance mechanosensitive channel</fullName>
    </recommendedName>
</protein>
<sequence length="223" mass="24316">MENSKDQAYYENFTKPIIKTGKWTLLLAVAFCFLPAIYLWIRYGALPPVKSIITGWFLIASIYGSYYFIEPISFFPVLGMAGTYMSFLAGNIGNMRVPCAAVAQEALKVEPGSKKAELVATLGIAGSIITNIVIVTIAAIAGNGLMQLFPPVVVKAFEFVLPAIFGSMFAMFAVKYPKYGAFAIGLTLFLLGVVKVLPVYVLIPLCVFSTIIFATTSYKKKTK</sequence>
<gene>
    <name evidence="2" type="ORF">NE686_13740</name>
</gene>
<evidence type="ECO:0000256" key="1">
    <source>
        <dbReference type="SAM" id="Phobius"/>
    </source>
</evidence>